<evidence type="ECO:0000313" key="3">
    <source>
        <dbReference type="EMBL" id="KAJ3610824.1"/>
    </source>
</evidence>
<dbReference type="Pfam" id="PF12489">
    <property type="entry name" value="ARA70"/>
    <property type="match status" value="2"/>
</dbReference>
<reference evidence="3" key="1">
    <citation type="submission" date="2022-07" db="EMBL/GenBank/DDBJ databases">
        <title>Chromosome-level genome of Muraenolepis orangiensis.</title>
        <authorList>
            <person name="Kim J."/>
        </authorList>
    </citation>
    <scope>NUCLEOTIDE SEQUENCE</scope>
    <source>
        <strain evidence="3">KU_S4_2022</strain>
        <tissue evidence="3">Muscle</tissue>
    </source>
</reference>
<accession>A0A9Q0IU00</accession>
<feature type="domain" description="Nuclear receptor coactivator 4 N-terminal" evidence="2">
    <location>
        <begin position="49"/>
        <end position="154"/>
    </location>
</feature>
<feature type="region of interest" description="Disordered" evidence="1">
    <location>
        <begin position="553"/>
        <end position="585"/>
    </location>
</feature>
<dbReference type="EMBL" id="JANIIK010000038">
    <property type="protein sequence ID" value="KAJ3610824.1"/>
    <property type="molecule type" value="Genomic_DNA"/>
</dbReference>
<feature type="region of interest" description="Disordered" evidence="1">
    <location>
        <begin position="496"/>
        <end position="538"/>
    </location>
</feature>
<dbReference type="GO" id="GO:0003713">
    <property type="term" value="F:transcription coactivator activity"/>
    <property type="evidence" value="ECO:0007669"/>
    <property type="project" value="InterPro"/>
</dbReference>
<dbReference type="GO" id="GO:0009725">
    <property type="term" value="P:response to hormone"/>
    <property type="evidence" value="ECO:0007669"/>
    <property type="project" value="TreeGrafter"/>
</dbReference>
<dbReference type="PANTHER" id="PTHR17085">
    <property type="entry name" value="NUCLEAR RECEPTOR COACTIVATOR 4"/>
    <property type="match status" value="1"/>
</dbReference>
<dbReference type="Proteomes" id="UP001148018">
    <property type="component" value="Unassembled WGS sequence"/>
</dbReference>
<organism evidence="3 4">
    <name type="scientific">Muraenolepis orangiensis</name>
    <name type="common">Patagonian moray cod</name>
    <dbReference type="NCBI Taxonomy" id="630683"/>
    <lineage>
        <taxon>Eukaryota</taxon>
        <taxon>Metazoa</taxon>
        <taxon>Chordata</taxon>
        <taxon>Craniata</taxon>
        <taxon>Vertebrata</taxon>
        <taxon>Euteleostomi</taxon>
        <taxon>Actinopterygii</taxon>
        <taxon>Neopterygii</taxon>
        <taxon>Teleostei</taxon>
        <taxon>Neoteleostei</taxon>
        <taxon>Acanthomorphata</taxon>
        <taxon>Zeiogadaria</taxon>
        <taxon>Gadariae</taxon>
        <taxon>Gadiformes</taxon>
        <taxon>Muraenolepidoidei</taxon>
        <taxon>Muraenolepididae</taxon>
        <taxon>Muraenolepis</taxon>
    </lineage>
</organism>
<evidence type="ECO:0000259" key="2">
    <source>
        <dbReference type="Pfam" id="PF12489"/>
    </source>
</evidence>
<feature type="compositionally biased region" description="Basic and acidic residues" evidence="1">
    <location>
        <begin position="566"/>
        <end position="585"/>
    </location>
</feature>
<comment type="caution">
    <text evidence="3">The sequence shown here is derived from an EMBL/GenBank/DDBJ whole genome shotgun (WGS) entry which is preliminary data.</text>
</comment>
<sequence>MASKPRIPSKPTRMSPADDEGPLGARQCEEARAQLEEAISGVMRAESLLRDNSREVRSEVRSCMSRRQESLRCREVWLLGQIDLVDQLKGDALHHQLQHLHWLKGQFDIIAHQMDNSAPNHYLANQLTSCLEKLSSLNLSPEETPDMSFQADTHFLKQAITSFGRIATQHIDESPALSSSPCPASQRAYLLQSCPVAPKKQKLESGPLSNWLLGSRPATSAVIGYQSSKNPQDWLVPQKEGQSPCPVQTVYDISAAWGHLKELEAWLHRTPVTRERTDSNTSNASSSFSIEKIDESEFNMVLEEEEEEEEEEGDPAQLDELDGWLITPAAGAIEASDAECWKQAFRPFHESWSSSEWLPKPCASCCQTSTVAVEIENLGKLVCLKSPSSPAPSPAPSVLEAWLQVVAPVQQVCRANESCGSYAECVCEENCGRQALGSWLLKQEGRDKNGLPLDKTRPSFLPHHPDKNAPPTKATLYHSDQEQKVQAILEAWLHPRKNSSTSSPPSSSPSTLSTWVATPEQEKHTSTTTSSSSSPWECPFLSPMQADGWVATQNRTSDGRGSASESKGEQDENQKEARPDSPVDKWLLRKRNQQERLALPAVCDLFSCLKVGREKDQWLVKAPIQM</sequence>
<feature type="compositionally biased region" description="Basic and acidic residues" evidence="1">
    <location>
        <begin position="446"/>
        <end position="467"/>
    </location>
</feature>
<evidence type="ECO:0000256" key="1">
    <source>
        <dbReference type="SAM" id="MobiDB-lite"/>
    </source>
</evidence>
<dbReference type="AlphaFoldDB" id="A0A9Q0IU00"/>
<dbReference type="OrthoDB" id="6334544at2759"/>
<name>A0A9Q0IU00_9TELE</name>
<dbReference type="InterPro" id="IPR039947">
    <property type="entry name" value="NCoA-4"/>
</dbReference>
<proteinExistence type="predicted"/>
<dbReference type="InterPro" id="IPR022174">
    <property type="entry name" value="NCOA4_N"/>
</dbReference>
<feature type="region of interest" description="Disordered" evidence="1">
    <location>
        <begin position="446"/>
        <end position="474"/>
    </location>
</feature>
<feature type="domain" description="Nuclear receptor coactivator 4 N-terminal" evidence="2">
    <location>
        <begin position="207"/>
        <end position="330"/>
    </location>
</feature>
<keyword evidence="4" id="KW-1185">Reference proteome</keyword>
<protein>
    <recommendedName>
        <fullName evidence="2">Nuclear receptor coactivator 4 N-terminal domain-containing protein</fullName>
    </recommendedName>
</protein>
<dbReference type="GO" id="GO:0006879">
    <property type="term" value="P:intracellular iron ion homeostasis"/>
    <property type="evidence" value="ECO:0007669"/>
    <property type="project" value="InterPro"/>
</dbReference>
<gene>
    <name evidence="3" type="ORF">NHX12_022914</name>
</gene>
<feature type="compositionally biased region" description="Low complexity" evidence="1">
    <location>
        <begin position="499"/>
        <end position="514"/>
    </location>
</feature>
<evidence type="ECO:0000313" key="4">
    <source>
        <dbReference type="Proteomes" id="UP001148018"/>
    </source>
</evidence>
<dbReference type="PANTHER" id="PTHR17085:SF3">
    <property type="entry name" value="NUCLEAR RECEPTOR COACTIVATOR 4"/>
    <property type="match status" value="1"/>
</dbReference>
<feature type="region of interest" description="Disordered" evidence="1">
    <location>
        <begin position="1"/>
        <end position="26"/>
    </location>
</feature>